<protein>
    <recommendedName>
        <fullName evidence="4">Competence protein</fullName>
    </recommendedName>
</protein>
<name>A0A1H6FFP3_9GAMM</name>
<sequence length="117" mass="13103">MQKMLLAFIFGVITCQTLPVLPPQPAVYLLLCLLVLLGLRLYPFKIKKPSISLQVFFIFGIGLFWAAWIGESRLSQQLIPVLEKKQVTATGYIVGLPKFYAVQVDDSKISSTQVCQI</sequence>
<evidence type="ECO:0000256" key="1">
    <source>
        <dbReference type="SAM" id="Phobius"/>
    </source>
</evidence>
<dbReference type="Proteomes" id="UP000236724">
    <property type="component" value="Unassembled WGS sequence"/>
</dbReference>
<keyword evidence="3" id="KW-1185">Reference proteome</keyword>
<proteinExistence type="predicted"/>
<organism evidence="2 3">
    <name type="scientific">Candidatus Venteria ishoeyi</name>
    <dbReference type="NCBI Taxonomy" id="1899563"/>
    <lineage>
        <taxon>Bacteria</taxon>
        <taxon>Pseudomonadati</taxon>
        <taxon>Pseudomonadota</taxon>
        <taxon>Gammaproteobacteria</taxon>
        <taxon>Thiotrichales</taxon>
        <taxon>Thiotrichaceae</taxon>
        <taxon>Venteria</taxon>
    </lineage>
</organism>
<feature type="transmembrane region" description="Helical" evidence="1">
    <location>
        <begin position="51"/>
        <end position="70"/>
    </location>
</feature>
<dbReference type="RefSeq" id="WP_103922355.1">
    <property type="nucleotide sequence ID" value="NZ_FMSV02000556.1"/>
</dbReference>
<dbReference type="AlphaFoldDB" id="A0A1H6FFP3"/>
<keyword evidence="1" id="KW-1133">Transmembrane helix</keyword>
<evidence type="ECO:0000313" key="3">
    <source>
        <dbReference type="Proteomes" id="UP000236724"/>
    </source>
</evidence>
<reference evidence="2 3" key="1">
    <citation type="submission" date="2016-10" db="EMBL/GenBank/DDBJ databases">
        <authorList>
            <person name="de Groot N.N."/>
        </authorList>
    </citation>
    <scope>NUCLEOTIDE SEQUENCE [LARGE SCALE GENOMIC DNA]</scope>
    <source>
        <strain evidence="2">MBHS1</strain>
    </source>
</reference>
<accession>A0A1H6FFP3</accession>
<feature type="transmembrane region" description="Helical" evidence="1">
    <location>
        <begin position="27"/>
        <end position="44"/>
    </location>
</feature>
<evidence type="ECO:0008006" key="4">
    <source>
        <dbReference type="Google" id="ProtNLM"/>
    </source>
</evidence>
<dbReference type="EMBL" id="FMSV02000556">
    <property type="protein sequence ID" value="SEH08847.1"/>
    <property type="molecule type" value="Genomic_DNA"/>
</dbReference>
<gene>
    <name evidence="2" type="ORF">MBHS_04740</name>
</gene>
<keyword evidence="1" id="KW-0472">Membrane</keyword>
<keyword evidence="1" id="KW-0812">Transmembrane</keyword>
<evidence type="ECO:0000313" key="2">
    <source>
        <dbReference type="EMBL" id="SEH08847.1"/>
    </source>
</evidence>